<feature type="domain" description="EamA" evidence="3">
    <location>
        <begin position="154"/>
        <end position="289"/>
    </location>
</feature>
<evidence type="ECO:0000313" key="5">
    <source>
        <dbReference type="Proteomes" id="UP000215694"/>
    </source>
</evidence>
<feature type="transmembrane region" description="Helical" evidence="2">
    <location>
        <begin position="127"/>
        <end position="144"/>
    </location>
</feature>
<feature type="transmembrane region" description="Helical" evidence="2">
    <location>
        <begin position="94"/>
        <end position="118"/>
    </location>
</feature>
<reference evidence="4 5" key="1">
    <citation type="journal article" date="2017" name="Genome Announc.">
        <title>Draft Genome Sequence of Romboutsia weinsteinii sp. nov. Strain CCRI-19649(T) Isolated from Surface Water.</title>
        <authorList>
            <person name="Maheux A.F."/>
            <person name="Boudreau D.K."/>
            <person name="Berube E."/>
            <person name="Boissinot M."/>
            <person name="Cantin P."/>
            <person name="Raymond F."/>
            <person name="Corbeil J."/>
            <person name="Omar R.F."/>
            <person name="Bergeron M.G."/>
        </authorList>
    </citation>
    <scope>NUCLEOTIDE SEQUENCE [LARGE SCALE GENOMIC DNA]</scope>
    <source>
        <strain evidence="4 5">CCRI-19649</strain>
    </source>
</reference>
<protein>
    <submittedName>
        <fullName evidence="4">EamA family transporter</fullName>
    </submittedName>
</protein>
<dbReference type="RefSeq" id="WP_094367626.1">
    <property type="nucleotide sequence ID" value="NZ_NOJY02000002.1"/>
</dbReference>
<feature type="transmembrane region" description="Helical" evidence="2">
    <location>
        <begin position="7"/>
        <end position="25"/>
    </location>
</feature>
<evidence type="ECO:0000256" key="1">
    <source>
        <dbReference type="ARBA" id="ARBA00007362"/>
    </source>
</evidence>
<dbReference type="Gene3D" id="1.10.3730.20">
    <property type="match status" value="1"/>
</dbReference>
<feature type="transmembrane region" description="Helical" evidence="2">
    <location>
        <begin position="246"/>
        <end position="266"/>
    </location>
</feature>
<evidence type="ECO:0000313" key="4">
    <source>
        <dbReference type="EMBL" id="RDY29481.1"/>
    </source>
</evidence>
<dbReference type="Pfam" id="PF00892">
    <property type="entry name" value="EamA"/>
    <property type="match status" value="2"/>
</dbReference>
<accession>A0A371J9P4</accession>
<sequence length="308" mass="33076">MNEIKKGYVSIFIAGLAWSTIGLFGNTIMSAGVAPEQVAFIRLFLGCLVLVIYCGIKNRELLSISKKGIMYSIIIGILCQAAFNLFYFNAINKLGVSMAAVLLYTSPLFLAIFSRLIYKEELTKNKIVSLVVCFIGALLAVTGGKLELTGISILGLTIGVLSAITYALMPIISKTALKENSSITILIYGFLFGAIVMIPSAKPLEILAYVGDMKLLGAMIMLGVLPSALAYIFYTGGISKGVELSVVGIVASVELVVSVIIGWTIIGEDFSIIKLLGVLLMVASTVIVLRGNNDEHNYIERNSKVEIV</sequence>
<dbReference type="SUPFAM" id="SSF103481">
    <property type="entry name" value="Multidrug resistance efflux transporter EmrE"/>
    <property type="match status" value="2"/>
</dbReference>
<comment type="caution">
    <text evidence="4">The sequence shown here is derived from an EMBL/GenBank/DDBJ whole genome shotgun (WGS) entry which is preliminary data.</text>
</comment>
<keyword evidence="2" id="KW-1133">Transmembrane helix</keyword>
<feature type="domain" description="EamA" evidence="3">
    <location>
        <begin position="6"/>
        <end position="141"/>
    </location>
</feature>
<organism evidence="4 5">
    <name type="scientific">Romboutsia weinsteinii</name>
    <dbReference type="NCBI Taxonomy" id="2020949"/>
    <lineage>
        <taxon>Bacteria</taxon>
        <taxon>Bacillati</taxon>
        <taxon>Bacillota</taxon>
        <taxon>Clostridia</taxon>
        <taxon>Peptostreptococcales</taxon>
        <taxon>Peptostreptococcaceae</taxon>
        <taxon>Romboutsia</taxon>
    </lineage>
</organism>
<evidence type="ECO:0000256" key="2">
    <source>
        <dbReference type="SAM" id="Phobius"/>
    </source>
</evidence>
<dbReference type="GO" id="GO:0016020">
    <property type="term" value="C:membrane"/>
    <property type="evidence" value="ECO:0007669"/>
    <property type="project" value="InterPro"/>
</dbReference>
<dbReference type="Proteomes" id="UP000215694">
    <property type="component" value="Unassembled WGS sequence"/>
</dbReference>
<feature type="transmembrane region" description="Helical" evidence="2">
    <location>
        <begin position="68"/>
        <end position="88"/>
    </location>
</feature>
<feature type="transmembrane region" description="Helical" evidence="2">
    <location>
        <begin position="37"/>
        <end position="56"/>
    </location>
</feature>
<dbReference type="InterPro" id="IPR037185">
    <property type="entry name" value="EmrE-like"/>
</dbReference>
<keyword evidence="2" id="KW-0472">Membrane</keyword>
<name>A0A371J9P4_9FIRM</name>
<dbReference type="EMBL" id="NOJY02000002">
    <property type="protein sequence ID" value="RDY29481.1"/>
    <property type="molecule type" value="Genomic_DNA"/>
</dbReference>
<dbReference type="PANTHER" id="PTHR22911:SF79">
    <property type="entry name" value="MOBA-LIKE NTP TRANSFERASE DOMAIN-CONTAINING PROTEIN"/>
    <property type="match status" value="1"/>
</dbReference>
<dbReference type="AlphaFoldDB" id="A0A371J9P4"/>
<dbReference type="OrthoDB" id="6707571at2"/>
<dbReference type="PANTHER" id="PTHR22911">
    <property type="entry name" value="ACYL-MALONYL CONDENSING ENZYME-RELATED"/>
    <property type="match status" value="1"/>
</dbReference>
<evidence type="ECO:0000259" key="3">
    <source>
        <dbReference type="Pfam" id="PF00892"/>
    </source>
</evidence>
<gene>
    <name evidence="4" type="ORF">CHL78_001910</name>
</gene>
<feature type="transmembrane region" description="Helical" evidence="2">
    <location>
        <begin position="272"/>
        <end position="291"/>
    </location>
</feature>
<feature type="transmembrane region" description="Helical" evidence="2">
    <location>
        <begin position="213"/>
        <end position="234"/>
    </location>
</feature>
<feature type="transmembrane region" description="Helical" evidence="2">
    <location>
        <begin position="150"/>
        <end position="169"/>
    </location>
</feature>
<comment type="similarity">
    <text evidence="1">Belongs to the EamA transporter family.</text>
</comment>
<proteinExistence type="inferred from homology"/>
<keyword evidence="5" id="KW-1185">Reference proteome</keyword>
<dbReference type="InterPro" id="IPR000620">
    <property type="entry name" value="EamA_dom"/>
</dbReference>
<keyword evidence="2" id="KW-0812">Transmembrane</keyword>
<feature type="transmembrane region" description="Helical" evidence="2">
    <location>
        <begin position="181"/>
        <end position="201"/>
    </location>
</feature>